<name>A0ABT9P274_9ACTN</name>
<evidence type="ECO:0000313" key="2">
    <source>
        <dbReference type="Proteomes" id="UP001235712"/>
    </source>
</evidence>
<protein>
    <recommendedName>
        <fullName evidence="3">SnoaL-like protein</fullName>
    </recommendedName>
</protein>
<evidence type="ECO:0000313" key="1">
    <source>
        <dbReference type="EMBL" id="MDP9826783.1"/>
    </source>
</evidence>
<reference evidence="1 2" key="1">
    <citation type="submission" date="2023-07" db="EMBL/GenBank/DDBJ databases">
        <title>Sequencing the genomes of 1000 actinobacteria strains.</title>
        <authorList>
            <person name="Klenk H.-P."/>
        </authorList>
    </citation>
    <scope>NUCLEOTIDE SEQUENCE [LARGE SCALE GENOMIC DNA]</scope>
    <source>
        <strain evidence="1 2">DSM 44388</strain>
    </source>
</reference>
<comment type="caution">
    <text evidence="1">The sequence shown here is derived from an EMBL/GenBank/DDBJ whole genome shotgun (WGS) entry which is preliminary data.</text>
</comment>
<sequence length="133" mass="14947">MADPEAITAAWTRAVRALDEGDRDAAATYAVRALEMDPGFRVHAPASGTGPHRLTGHELVPHTWALYVPHLEVVVVTRSVRDEFAGSAEIHHFADRIGEFTEPTWVRYDPWVWAMHMEYSRGDPFATPLAWPE</sequence>
<keyword evidence="2" id="KW-1185">Reference proteome</keyword>
<organism evidence="1 2">
    <name type="scientific">Kineosporia succinea</name>
    <dbReference type="NCBI Taxonomy" id="84632"/>
    <lineage>
        <taxon>Bacteria</taxon>
        <taxon>Bacillati</taxon>
        <taxon>Actinomycetota</taxon>
        <taxon>Actinomycetes</taxon>
        <taxon>Kineosporiales</taxon>
        <taxon>Kineosporiaceae</taxon>
        <taxon>Kineosporia</taxon>
    </lineage>
</organism>
<dbReference type="Proteomes" id="UP001235712">
    <property type="component" value="Unassembled WGS sequence"/>
</dbReference>
<dbReference type="RefSeq" id="WP_307241962.1">
    <property type="nucleotide sequence ID" value="NZ_JAUSQZ010000001.1"/>
</dbReference>
<evidence type="ECO:0008006" key="3">
    <source>
        <dbReference type="Google" id="ProtNLM"/>
    </source>
</evidence>
<dbReference type="EMBL" id="JAUSQZ010000001">
    <property type="protein sequence ID" value="MDP9826783.1"/>
    <property type="molecule type" value="Genomic_DNA"/>
</dbReference>
<gene>
    <name evidence="1" type="ORF">J2S57_002532</name>
</gene>
<accession>A0ABT9P274</accession>
<proteinExistence type="predicted"/>